<dbReference type="EMBL" id="JANPWB010000007">
    <property type="protein sequence ID" value="KAJ1173990.1"/>
    <property type="molecule type" value="Genomic_DNA"/>
</dbReference>
<dbReference type="AlphaFoldDB" id="A0AAV7TC53"/>
<comment type="caution">
    <text evidence="2">The sequence shown here is derived from an EMBL/GenBank/DDBJ whole genome shotgun (WGS) entry which is preliminary data.</text>
</comment>
<keyword evidence="3" id="KW-1185">Reference proteome</keyword>
<organism evidence="2 3">
    <name type="scientific">Pleurodeles waltl</name>
    <name type="common">Iberian ribbed newt</name>
    <dbReference type="NCBI Taxonomy" id="8319"/>
    <lineage>
        <taxon>Eukaryota</taxon>
        <taxon>Metazoa</taxon>
        <taxon>Chordata</taxon>
        <taxon>Craniata</taxon>
        <taxon>Vertebrata</taxon>
        <taxon>Euteleostomi</taxon>
        <taxon>Amphibia</taxon>
        <taxon>Batrachia</taxon>
        <taxon>Caudata</taxon>
        <taxon>Salamandroidea</taxon>
        <taxon>Salamandridae</taxon>
        <taxon>Pleurodelinae</taxon>
        <taxon>Pleurodeles</taxon>
    </lineage>
</organism>
<evidence type="ECO:0000313" key="2">
    <source>
        <dbReference type="EMBL" id="KAJ1173990.1"/>
    </source>
</evidence>
<gene>
    <name evidence="2" type="ORF">NDU88_005814</name>
</gene>
<proteinExistence type="predicted"/>
<accession>A0AAV7TC53</accession>
<protein>
    <submittedName>
        <fullName evidence="2">Uncharacterized protein</fullName>
    </submittedName>
</protein>
<reference evidence="2" key="1">
    <citation type="journal article" date="2022" name="bioRxiv">
        <title>Sequencing and chromosome-scale assembly of the giantPleurodeles waltlgenome.</title>
        <authorList>
            <person name="Brown T."/>
            <person name="Elewa A."/>
            <person name="Iarovenko S."/>
            <person name="Subramanian E."/>
            <person name="Araus A.J."/>
            <person name="Petzold A."/>
            <person name="Susuki M."/>
            <person name="Suzuki K.-i.T."/>
            <person name="Hayashi T."/>
            <person name="Toyoda A."/>
            <person name="Oliveira C."/>
            <person name="Osipova E."/>
            <person name="Leigh N.D."/>
            <person name="Simon A."/>
            <person name="Yun M.H."/>
        </authorList>
    </citation>
    <scope>NUCLEOTIDE SEQUENCE</scope>
    <source>
        <strain evidence="2">20211129_DDA</strain>
        <tissue evidence="2">Liver</tissue>
    </source>
</reference>
<sequence length="168" mass="19322">MMRRRLHIEYCEQPALVTLWGTMMTDPATRNKKDNSDLSHLEAEKFDYVRKQRLNKRNRLVEELVREEGSIPSSEVDTDVEEVPVMGHPVPSVVEELDFLQRELGHSLYSRDSAVQRTLTGRGRGGDSVPDNNKKKTTWQESAKMEQETAVMANEDHSSAIKFNRHRG</sequence>
<evidence type="ECO:0000313" key="3">
    <source>
        <dbReference type="Proteomes" id="UP001066276"/>
    </source>
</evidence>
<name>A0AAV7TC53_PLEWA</name>
<dbReference type="Proteomes" id="UP001066276">
    <property type="component" value="Chromosome 4_1"/>
</dbReference>
<feature type="region of interest" description="Disordered" evidence="1">
    <location>
        <begin position="115"/>
        <end position="143"/>
    </location>
</feature>
<evidence type="ECO:0000256" key="1">
    <source>
        <dbReference type="SAM" id="MobiDB-lite"/>
    </source>
</evidence>